<dbReference type="AlphaFoldDB" id="A0A7W9NLW4"/>
<name>A0A7W9NLW4_9PSEU</name>
<dbReference type="EMBL" id="JACHIR010000002">
    <property type="protein sequence ID" value="MBB5896916.1"/>
    <property type="molecule type" value="Genomic_DNA"/>
</dbReference>
<organism evidence="1 2">
    <name type="scientific">Kutzneria kofuensis</name>
    <dbReference type="NCBI Taxonomy" id="103725"/>
    <lineage>
        <taxon>Bacteria</taxon>
        <taxon>Bacillati</taxon>
        <taxon>Actinomycetota</taxon>
        <taxon>Actinomycetes</taxon>
        <taxon>Pseudonocardiales</taxon>
        <taxon>Pseudonocardiaceae</taxon>
        <taxon>Kutzneria</taxon>
    </lineage>
</organism>
<gene>
    <name evidence="1" type="ORF">BJ998_008175</name>
</gene>
<evidence type="ECO:0000313" key="2">
    <source>
        <dbReference type="Proteomes" id="UP000585638"/>
    </source>
</evidence>
<reference evidence="1 2" key="1">
    <citation type="submission" date="2020-08" db="EMBL/GenBank/DDBJ databases">
        <title>Sequencing the genomes of 1000 actinobacteria strains.</title>
        <authorList>
            <person name="Klenk H.-P."/>
        </authorList>
    </citation>
    <scope>NUCLEOTIDE SEQUENCE [LARGE SCALE GENOMIC DNA]</scope>
    <source>
        <strain evidence="1 2">DSM 43851</strain>
    </source>
</reference>
<keyword evidence="2" id="KW-1185">Reference proteome</keyword>
<proteinExistence type="predicted"/>
<evidence type="ECO:0000313" key="1">
    <source>
        <dbReference type="EMBL" id="MBB5896916.1"/>
    </source>
</evidence>
<protein>
    <submittedName>
        <fullName evidence="1">Uncharacterized protein</fullName>
    </submittedName>
</protein>
<dbReference type="Proteomes" id="UP000585638">
    <property type="component" value="Unassembled WGS sequence"/>
</dbReference>
<accession>A0A7W9NLW4</accession>
<sequence>MSFAANGCFSGNRTAVGSAMNAVTCTFGGSGCS</sequence>
<comment type="caution">
    <text evidence="1">The sequence shown here is derived from an EMBL/GenBank/DDBJ whole genome shotgun (WGS) entry which is preliminary data.</text>
</comment>